<comment type="caution">
    <text evidence="1">The sequence shown here is derived from an EMBL/GenBank/DDBJ whole genome shotgun (WGS) entry which is preliminary data.</text>
</comment>
<dbReference type="Pfam" id="PF04439">
    <property type="entry name" value="Adenyl_transf"/>
    <property type="match status" value="1"/>
</dbReference>
<proteinExistence type="predicted"/>
<dbReference type="Proteomes" id="UP001595969">
    <property type="component" value="Unassembled WGS sequence"/>
</dbReference>
<evidence type="ECO:0000313" key="2">
    <source>
        <dbReference type="Proteomes" id="UP001595969"/>
    </source>
</evidence>
<dbReference type="RefSeq" id="WP_204653437.1">
    <property type="nucleotide sequence ID" value="NZ_JAFBFD010000009.1"/>
</dbReference>
<sequence length="290" mass="33888">MRSEEEIYQMVLGIAKEDDRIQALYQNGSRVNVNAPKDIFQDYDLVFVVKATKPWIEDQNWLRKLGEIMYFQLPDETPGEKGNHEETYGWLIQFCDGTRIDLHVESVDYARQKIWEDSLTTILLNKNQTLPKIPPASDRDYQVKPPTKEAYLASCNEFWWCSNNLAKGLWRKELTVVQEMVNQVLRKELEQMLAWKVGVLTDYSVSIGKSGKYLPRWLSQEEWDQYLATYFRADVDEAWEAVRQMVALFEQTAHFVGEKAGFTYNQNEADAACEFLFHVQQLPEDALSIY</sequence>
<dbReference type="InterPro" id="IPR043519">
    <property type="entry name" value="NT_sf"/>
</dbReference>
<dbReference type="SUPFAM" id="SSF81301">
    <property type="entry name" value="Nucleotidyltransferase"/>
    <property type="match status" value="1"/>
</dbReference>
<gene>
    <name evidence="1" type="ORF">ACFO5I_04445</name>
</gene>
<keyword evidence="2" id="KW-1185">Reference proteome</keyword>
<dbReference type="SUPFAM" id="SSF81631">
    <property type="entry name" value="PAP/OAS1 substrate-binding domain"/>
    <property type="match status" value="1"/>
</dbReference>
<organism evidence="1 2">
    <name type="scientific">Enterococcus lemanii</name>
    <dbReference type="NCBI Taxonomy" id="1159752"/>
    <lineage>
        <taxon>Bacteria</taxon>
        <taxon>Bacillati</taxon>
        <taxon>Bacillota</taxon>
        <taxon>Bacilli</taxon>
        <taxon>Lactobacillales</taxon>
        <taxon>Enterococcaceae</taxon>
        <taxon>Enterococcus</taxon>
    </lineage>
</organism>
<dbReference type="InterPro" id="IPR007530">
    <property type="entry name" value="Aminoglycoside_adenylylTfrase"/>
</dbReference>
<dbReference type="EMBL" id="JBHSGS010000026">
    <property type="protein sequence ID" value="MFC4718976.1"/>
    <property type="molecule type" value="Genomic_DNA"/>
</dbReference>
<dbReference type="Gene3D" id="1.20.120.330">
    <property type="entry name" value="Nucleotidyltransferases domain 2"/>
    <property type="match status" value="1"/>
</dbReference>
<protein>
    <submittedName>
        <fullName evidence="1">Aminoglycoside 6-adenylyltransferase</fullName>
    </submittedName>
</protein>
<reference evidence="2" key="1">
    <citation type="journal article" date="2019" name="Int. J. Syst. Evol. Microbiol.">
        <title>The Global Catalogue of Microorganisms (GCM) 10K type strain sequencing project: providing services to taxonomists for standard genome sequencing and annotation.</title>
        <authorList>
            <consortium name="The Broad Institute Genomics Platform"/>
            <consortium name="The Broad Institute Genome Sequencing Center for Infectious Disease"/>
            <person name="Wu L."/>
            <person name="Ma J."/>
        </authorList>
    </citation>
    <scope>NUCLEOTIDE SEQUENCE [LARGE SCALE GENOMIC DNA]</scope>
    <source>
        <strain evidence="2">CGMCC 1.19032</strain>
    </source>
</reference>
<name>A0ABV9MV07_9ENTE</name>
<evidence type="ECO:0000313" key="1">
    <source>
        <dbReference type="EMBL" id="MFC4718976.1"/>
    </source>
</evidence>
<accession>A0ABV9MV07</accession>
<dbReference type="Gene3D" id="3.30.460.10">
    <property type="entry name" value="Beta Polymerase, domain 2"/>
    <property type="match status" value="1"/>
</dbReference>